<dbReference type="AlphaFoldDB" id="A0A1W0WMJ6"/>
<evidence type="ECO:0000256" key="6">
    <source>
        <dbReference type="SAM" id="MobiDB-lite"/>
    </source>
</evidence>
<evidence type="ECO:0000259" key="7">
    <source>
        <dbReference type="Pfam" id="PF01591"/>
    </source>
</evidence>
<feature type="active site" description="Tele-phosphohistidine intermediate" evidence="4">
    <location>
        <position position="302"/>
    </location>
</feature>
<dbReference type="SUPFAM" id="SSF53254">
    <property type="entry name" value="Phosphoglycerate mutase-like"/>
    <property type="match status" value="1"/>
</dbReference>
<dbReference type="CDD" id="cd07067">
    <property type="entry name" value="HP_PGM_like"/>
    <property type="match status" value="1"/>
</dbReference>
<dbReference type="Pfam" id="PF01591">
    <property type="entry name" value="6PF2K"/>
    <property type="match status" value="1"/>
</dbReference>
<evidence type="ECO:0000313" key="9">
    <source>
        <dbReference type="Proteomes" id="UP000192578"/>
    </source>
</evidence>
<evidence type="ECO:0000313" key="8">
    <source>
        <dbReference type="EMBL" id="OQV16377.1"/>
    </source>
</evidence>
<dbReference type="GO" id="GO:0006003">
    <property type="term" value="P:fructose 2,6-bisphosphate metabolic process"/>
    <property type="evidence" value="ECO:0007669"/>
    <property type="project" value="InterPro"/>
</dbReference>
<feature type="region of interest" description="Disordered" evidence="6">
    <location>
        <begin position="491"/>
        <end position="525"/>
    </location>
</feature>
<dbReference type="InterPro" id="IPR013079">
    <property type="entry name" value="6Phosfructo_kin"/>
</dbReference>
<keyword evidence="3" id="KW-0067">ATP-binding</keyword>
<dbReference type="Proteomes" id="UP000192578">
    <property type="component" value="Unassembled WGS sequence"/>
</dbReference>
<dbReference type="GO" id="GO:0003873">
    <property type="term" value="F:6-phosphofructo-2-kinase activity"/>
    <property type="evidence" value="ECO:0007669"/>
    <property type="project" value="InterPro"/>
</dbReference>
<dbReference type="EMBL" id="MTYJ01000075">
    <property type="protein sequence ID" value="OQV16377.1"/>
    <property type="molecule type" value="Genomic_DNA"/>
</dbReference>
<name>A0A1W0WMJ6_HYPEX</name>
<dbReference type="Gene3D" id="3.40.50.300">
    <property type="entry name" value="P-loop containing nucleotide triphosphate hydrolases"/>
    <property type="match status" value="1"/>
</dbReference>
<dbReference type="GO" id="GO:0004331">
    <property type="term" value="F:fructose-2,6-bisphosphate 2-phosphatase activity"/>
    <property type="evidence" value="ECO:0007669"/>
    <property type="project" value="TreeGrafter"/>
</dbReference>
<dbReference type="SUPFAM" id="SSF52540">
    <property type="entry name" value="P-loop containing nucleoside triphosphate hydrolases"/>
    <property type="match status" value="1"/>
</dbReference>
<feature type="active site" description="Proton donor/acceptor" evidence="4">
    <location>
        <position position="371"/>
    </location>
</feature>
<evidence type="ECO:0000256" key="1">
    <source>
        <dbReference type="ARBA" id="ARBA00008408"/>
    </source>
</evidence>
<dbReference type="Pfam" id="PF00300">
    <property type="entry name" value="His_Phos_1"/>
    <property type="match status" value="1"/>
</dbReference>
<protein>
    <submittedName>
        <fullName evidence="8">6-phosphofructo-2-kinase/fructose-2, 6-bisphosphatase</fullName>
    </submittedName>
</protein>
<feature type="domain" description="6-phosphofructo-2-kinase" evidence="7">
    <location>
        <begin position="79"/>
        <end position="293"/>
    </location>
</feature>
<accession>A0A1W0WMJ6</accession>
<reference evidence="9" key="1">
    <citation type="submission" date="2017-01" db="EMBL/GenBank/DDBJ databases">
        <title>Comparative genomics of anhydrobiosis in the tardigrade Hypsibius dujardini.</title>
        <authorList>
            <person name="Yoshida Y."/>
            <person name="Koutsovoulos G."/>
            <person name="Laetsch D."/>
            <person name="Stevens L."/>
            <person name="Kumar S."/>
            <person name="Horikawa D."/>
            <person name="Ishino K."/>
            <person name="Komine S."/>
            <person name="Tomita M."/>
            <person name="Blaxter M."/>
            <person name="Arakawa K."/>
        </authorList>
    </citation>
    <scope>NUCLEOTIDE SEQUENCE [LARGE SCALE GENOMIC DNA]</scope>
    <source>
        <strain evidence="9">Z151</strain>
    </source>
</reference>
<keyword evidence="2" id="KW-0547">Nucleotide-binding</keyword>
<dbReference type="SMART" id="SM00855">
    <property type="entry name" value="PGAM"/>
    <property type="match status" value="1"/>
</dbReference>
<comment type="caution">
    <text evidence="8">The sequence shown here is derived from an EMBL/GenBank/DDBJ whole genome shotgun (WGS) entry which is preliminary data.</text>
</comment>
<proteinExistence type="inferred from homology"/>
<dbReference type="PROSITE" id="PS00175">
    <property type="entry name" value="PG_MUTASE"/>
    <property type="match status" value="1"/>
</dbReference>
<evidence type="ECO:0000256" key="2">
    <source>
        <dbReference type="ARBA" id="ARBA00022741"/>
    </source>
</evidence>
<dbReference type="FunFam" id="3.40.50.1240:FF:000001">
    <property type="entry name" value="6-phosphofructo-2-kinase/fructose-2, 6-bisphosphatase 3 isoform 2"/>
    <property type="match status" value="1"/>
</dbReference>
<dbReference type="PIRSF" id="PIRSF000709">
    <property type="entry name" value="6PFK_2-Ptase"/>
    <property type="match status" value="1"/>
</dbReference>
<organism evidence="8 9">
    <name type="scientific">Hypsibius exemplaris</name>
    <name type="common">Freshwater tardigrade</name>
    <dbReference type="NCBI Taxonomy" id="2072580"/>
    <lineage>
        <taxon>Eukaryota</taxon>
        <taxon>Metazoa</taxon>
        <taxon>Ecdysozoa</taxon>
        <taxon>Tardigrada</taxon>
        <taxon>Eutardigrada</taxon>
        <taxon>Parachela</taxon>
        <taxon>Hypsibioidea</taxon>
        <taxon>Hypsibiidae</taxon>
        <taxon>Hypsibius</taxon>
    </lineage>
</organism>
<dbReference type="GO" id="GO:0006000">
    <property type="term" value="P:fructose metabolic process"/>
    <property type="evidence" value="ECO:0007669"/>
    <property type="project" value="InterPro"/>
</dbReference>
<feature type="binding site" evidence="5">
    <location>
        <position position="351"/>
    </location>
    <ligand>
        <name>substrate</name>
    </ligand>
</feature>
<dbReference type="InterPro" id="IPR029033">
    <property type="entry name" value="His_PPase_superfam"/>
</dbReference>
<keyword evidence="9" id="KW-1185">Reference proteome</keyword>
<dbReference type="GO" id="GO:0005524">
    <property type="term" value="F:ATP binding"/>
    <property type="evidence" value="ECO:0007669"/>
    <property type="project" value="UniProtKB-KW"/>
</dbReference>
<dbReference type="InterPro" id="IPR027417">
    <property type="entry name" value="P-loop_NTPase"/>
</dbReference>
<dbReference type="PANTHER" id="PTHR10606">
    <property type="entry name" value="6-PHOSPHOFRUCTO-2-KINASE/FRUCTOSE-2,6-BISPHOSPHATASE"/>
    <property type="match status" value="1"/>
</dbReference>
<feature type="binding site" evidence="5">
    <location>
        <begin position="301"/>
        <end position="308"/>
    </location>
    <ligand>
        <name>substrate</name>
    </ligand>
</feature>
<comment type="similarity">
    <text evidence="1">In the C-terminal section; belongs to the phosphoglycerate mutase family.</text>
</comment>
<dbReference type="InterPro" id="IPR003094">
    <property type="entry name" value="6Pfruct_kin"/>
</dbReference>
<dbReference type="OrthoDB" id="267323at2759"/>
<feature type="compositionally biased region" description="Basic and acidic residues" evidence="6">
    <location>
        <begin position="515"/>
        <end position="525"/>
    </location>
</feature>
<evidence type="ECO:0000256" key="5">
    <source>
        <dbReference type="PIRSR" id="PIRSR613078-2"/>
    </source>
</evidence>
<evidence type="ECO:0000256" key="4">
    <source>
        <dbReference type="PIRSR" id="PIRSR613078-1"/>
    </source>
</evidence>
<dbReference type="InterPro" id="IPR013078">
    <property type="entry name" value="His_Pase_superF_clade-1"/>
</dbReference>
<dbReference type="InterPro" id="IPR001345">
    <property type="entry name" value="PG/BPGM_mutase_AS"/>
</dbReference>
<dbReference type="PRINTS" id="PR00991">
    <property type="entry name" value="6PFRUCTKNASE"/>
</dbReference>
<dbReference type="FunFam" id="3.40.50.300:FF:000644">
    <property type="entry name" value="GpmB, Fructose-2,6-bisphosphatase"/>
    <property type="match status" value="1"/>
</dbReference>
<sequence length="525" mass="60116">MEEDSKKTHTINVTSCSVCKGACCHHCLHAMSLNPIGLPKVHSYSNLLIDCDLPDRSSKDSLRPYASPIERTMHAGEKVSGPNVIVMVGLPARGKTYIAKKLTRYLNWIGIKAKTFNLGEYRRQAVHGYQNHDFFREDNQEAMRIREQVAKEALCDAFRWFDKEGGDVAIYDATNTTRQRRNFIRENCLPRGINIFFVESVCNDPEIVKKNVLDVKLNGPDYKDLAPTTEEALEDFVKRIRHYEDTYEPLDEQRDADLSFIRIHDAGKKYLVNRPGGHIQSRVVYFLMNIHITARTIYLTRHGESENNLTGVLGGDCDLSDRGMEYAERLGKFVEQENIPGLHVWTSQLKRTIQTAQFIDAPKEKWKCLNEIHAGICEELTYAEIQELYPVEFSNRDTDKFHYRYPGGESYEDVVARLEPVIIELERQNNVLVIGHQAILRCLIGYFLNKPPEDLPYQEIPLHTVVKLTPRAYGCDMVLIPLNVKAVDTHRPQPKNVGLHRTREEALETTPSPVIERRGEEAPIA</sequence>
<dbReference type="GO" id="GO:0005829">
    <property type="term" value="C:cytosol"/>
    <property type="evidence" value="ECO:0007669"/>
    <property type="project" value="TreeGrafter"/>
</dbReference>
<dbReference type="Gene3D" id="3.40.50.1240">
    <property type="entry name" value="Phosphoglycerate mutase-like"/>
    <property type="match status" value="1"/>
</dbReference>
<dbReference type="PANTHER" id="PTHR10606:SF44">
    <property type="entry name" value="6-PHOSPHOFRUCTO 2-KINASE_FRUCTOSE 2,6-BISPHOSPHATASE LONG FORM"/>
    <property type="match status" value="1"/>
</dbReference>
<evidence type="ECO:0000256" key="3">
    <source>
        <dbReference type="ARBA" id="ARBA00022840"/>
    </source>
</evidence>
<gene>
    <name evidence="8" type="ORF">BV898_09522</name>
</gene>